<dbReference type="Pfam" id="PF01594">
    <property type="entry name" value="AI-2E_transport"/>
    <property type="match status" value="1"/>
</dbReference>
<evidence type="ECO:0000256" key="2">
    <source>
        <dbReference type="ARBA" id="ARBA00009773"/>
    </source>
</evidence>
<feature type="transmembrane region" description="Helical" evidence="6">
    <location>
        <begin position="340"/>
        <end position="360"/>
    </location>
</feature>
<evidence type="ECO:0000256" key="5">
    <source>
        <dbReference type="ARBA" id="ARBA00023136"/>
    </source>
</evidence>
<keyword evidence="4 6" id="KW-1133">Transmembrane helix</keyword>
<dbReference type="EMBL" id="UGQF01000001">
    <property type="protein sequence ID" value="STZ03384.1"/>
    <property type="molecule type" value="Genomic_DNA"/>
</dbReference>
<gene>
    <name evidence="7" type="primary">ydiK</name>
    <name evidence="7" type="ORF">NCTC11012_01628</name>
</gene>
<feature type="transmembrane region" description="Helical" evidence="6">
    <location>
        <begin position="301"/>
        <end position="328"/>
    </location>
</feature>
<dbReference type="AlphaFoldDB" id="A0A378QSW5"/>
<feature type="transmembrane region" description="Helical" evidence="6">
    <location>
        <begin position="72"/>
        <end position="89"/>
    </location>
</feature>
<evidence type="ECO:0000256" key="4">
    <source>
        <dbReference type="ARBA" id="ARBA00022989"/>
    </source>
</evidence>
<feature type="transmembrane region" description="Helical" evidence="6">
    <location>
        <begin position="272"/>
        <end position="295"/>
    </location>
</feature>
<evidence type="ECO:0000313" key="7">
    <source>
        <dbReference type="EMBL" id="STZ03384.1"/>
    </source>
</evidence>
<comment type="similarity">
    <text evidence="2">Belongs to the autoinducer-2 exporter (AI-2E) (TC 2.A.86) family.</text>
</comment>
<evidence type="ECO:0000256" key="3">
    <source>
        <dbReference type="ARBA" id="ARBA00022692"/>
    </source>
</evidence>
<feature type="transmembrane region" description="Helical" evidence="6">
    <location>
        <begin position="125"/>
        <end position="147"/>
    </location>
</feature>
<feature type="transmembrane region" description="Helical" evidence="6">
    <location>
        <begin position="366"/>
        <end position="399"/>
    </location>
</feature>
<organism evidence="7 8">
    <name type="scientific">Moraxella equi</name>
    <dbReference type="NCBI Taxonomy" id="60442"/>
    <lineage>
        <taxon>Bacteria</taxon>
        <taxon>Pseudomonadati</taxon>
        <taxon>Pseudomonadota</taxon>
        <taxon>Gammaproteobacteria</taxon>
        <taxon>Moraxellales</taxon>
        <taxon>Moraxellaceae</taxon>
        <taxon>Moraxella</taxon>
    </lineage>
</organism>
<dbReference type="InterPro" id="IPR002549">
    <property type="entry name" value="AI-2E-like"/>
</dbReference>
<reference evidence="7 8" key="1">
    <citation type="submission" date="2018-06" db="EMBL/GenBank/DDBJ databases">
        <authorList>
            <consortium name="Pathogen Informatics"/>
            <person name="Doyle S."/>
        </authorList>
    </citation>
    <scope>NUCLEOTIDE SEQUENCE [LARGE SCALE GENOMIC DNA]</scope>
    <source>
        <strain evidence="7 8">NCTC11012</strain>
    </source>
</reference>
<accession>A0A378QSW5</accession>
<name>A0A378QSW5_9GAMM</name>
<dbReference type="PANTHER" id="PTHR21716:SF4">
    <property type="entry name" value="TRANSMEMBRANE PROTEIN 245"/>
    <property type="match status" value="1"/>
</dbReference>
<evidence type="ECO:0000256" key="1">
    <source>
        <dbReference type="ARBA" id="ARBA00004141"/>
    </source>
</evidence>
<dbReference type="GO" id="GO:0016020">
    <property type="term" value="C:membrane"/>
    <property type="evidence" value="ECO:0007669"/>
    <property type="project" value="UniProtKB-SubCell"/>
</dbReference>
<sequence length="445" mass="49553">MMLDWCGDFKCAFKLLVESSKFSNINTQTPQNSHAFLSKFWHNIPIYKHLFTHFYAKTMIEQWNKELVLQRLLALTLLVILIVLCFKVVQFFIVPALWAGILAYVTFPVYTFFHTKVRLSPSFSAFLMTFCISLMIGIPLIVGVFYLQHEVVSFVGTAIRRLQAGYLDLPSQIKDLPVIGQTIKDTLWEINKNPEATMETVRTWVQSHLYYGKMAFDAVLKNLAKLGMALMTLFFFYRDGKSLIRQIRQAMKNIIGDRIDDYIDSVGATTQAVVYGIGLTALAQAILAGVGYAFANAPNPILLTLLTFVVALIPFGTPFAWGGVAVWLLTQGYTAEGIGLALWGTFVISWVDNLIRPIVISGATKIPFIIIFIGVLGGLTAFGFVGLFIGPVVLAIGLAVWREWISQHKNEIFAPKDSIVPVADGKALLADTPTPKPVLDTEKEL</sequence>
<evidence type="ECO:0000256" key="6">
    <source>
        <dbReference type="SAM" id="Phobius"/>
    </source>
</evidence>
<comment type="subcellular location">
    <subcellularLocation>
        <location evidence="1">Membrane</location>
        <topology evidence="1">Multi-pass membrane protein</topology>
    </subcellularLocation>
</comment>
<dbReference type="PANTHER" id="PTHR21716">
    <property type="entry name" value="TRANSMEMBRANE PROTEIN"/>
    <property type="match status" value="1"/>
</dbReference>
<feature type="transmembrane region" description="Helical" evidence="6">
    <location>
        <begin position="95"/>
        <end position="113"/>
    </location>
</feature>
<keyword evidence="5 6" id="KW-0472">Membrane</keyword>
<dbReference type="Proteomes" id="UP000254618">
    <property type="component" value="Unassembled WGS sequence"/>
</dbReference>
<protein>
    <submittedName>
        <fullName evidence="7">Putative inner membrane protein</fullName>
    </submittedName>
</protein>
<evidence type="ECO:0000313" key="8">
    <source>
        <dbReference type="Proteomes" id="UP000254618"/>
    </source>
</evidence>
<keyword evidence="3 6" id="KW-0812">Transmembrane</keyword>
<proteinExistence type="inferred from homology"/>
<feature type="transmembrane region" description="Helical" evidence="6">
    <location>
        <begin position="218"/>
        <end position="237"/>
    </location>
</feature>